<keyword evidence="1" id="KW-0227">DNA damage</keyword>
<accession>A0A8H7QHB6</accession>
<dbReference type="Gene3D" id="3.40.50.300">
    <property type="entry name" value="P-loop containing nucleotide triphosphate hydrolases"/>
    <property type="match status" value="1"/>
</dbReference>
<feature type="compositionally biased region" description="Low complexity" evidence="2">
    <location>
        <begin position="89"/>
        <end position="107"/>
    </location>
</feature>
<reference evidence="5" key="1">
    <citation type="submission" date="2020-12" db="EMBL/GenBank/DDBJ databases">
        <title>Metabolic potential, ecology and presence of endohyphal bacteria is reflected in genomic diversity of Mucoromycotina.</title>
        <authorList>
            <person name="Muszewska A."/>
            <person name="Okrasinska A."/>
            <person name="Steczkiewicz K."/>
            <person name="Drgas O."/>
            <person name="Orlowska M."/>
            <person name="Perlinska-Lenart U."/>
            <person name="Aleksandrzak-Piekarczyk T."/>
            <person name="Szatraj K."/>
            <person name="Zielenkiewicz U."/>
            <person name="Pilsyk S."/>
            <person name="Malc E."/>
            <person name="Mieczkowski P."/>
            <person name="Kruszewska J.S."/>
            <person name="Biernat P."/>
            <person name="Pawlowska J."/>
        </authorList>
    </citation>
    <scope>NUCLEOTIDE SEQUENCE</scope>
    <source>
        <strain evidence="5">WA0000017839</strain>
    </source>
</reference>
<evidence type="ECO:0000256" key="2">
    <source>
        <dbReference type="SAM" id="MobiDB-lite"/>
    </source>
</evidence>
<gene>
    <name evidence="5" type="ORF">INT47_002954</name>
</gene>
<dbReference type="GO" id="GO:0006281">
    <property type="term" value="P:DNA repair"/>
    <property type="evidence" value="ECO:0007669"/>
    <property type="project" value="UniProtKB-KW"/>
</dbReference>
<dbReference type="GO" id="GO:0000723">
    <property type="term" value="P:telomere maintenance"/>
    <property type="evidence" value="ECO:0007669"/>
    <property type="project" value="InterPro"/>
</dbReference>
<comment type="cofactor">
    <cofactor evidence="1">
        <name>Mg(2+)</name>
        <dbReference type="ChEBI" id="CHEBI:18420"/>
    </cofactor>
</comment>
<comment type="similarity">
    <text evidence="1">Belongs to the helicase family.</text>
</comment>
<dbReference type="GO" id="GO:0006310">
    <property type="term" value="P:DNA recombination"/>
    <property type="evidence" value="ECO:0007669"/>
    <property type="project" value="UniProtKB-KW"/>
</dbReference>
<evidence type="ECO:0000259" key="4">
    <source>
        <dbReference type="Pfam" id="PF14214"/>
    </source>
</evidence>
<dbReference type="InterPro" id="IPR027417">
    <property type="entry name" value="P-loop_NTPase"/>
</dbReference>
<dbReference type="OrthoDB" id="2449559at2759"/>
<keyword evidence="1" id="KW-0067">ATP-binding</keyword>
<dbReference type="SUPFAM" id="SSF52540">
    <property type="entry name" value="P-loop containing nucleoside triphosphate hydrolases"/>
    <property type="match status" value="2"/>
</dbReference>
<feature type="domain" description="Helitron helicase-like" evidence="4">
    <location>
        <begin position="380"/>
        <end position="550"/>
    </location>
</feature>
<dbReference type="GO" id="GO:0043139">
    <property type="term" value="F:5'-3' DNA helicase activity"/>
    <property type="evidence" value="ECO:0007669"/>
    <property type="project" value="UniProtKB-EC"/>
</dbReference>
<feature type="compositionally biased region" description="Acidic residues" evidence="2">
    <location>
        <begin position="73"/>
        <end position="88"/>
    </location>
</feature>
<evidence type="ECO:0000259" key="3">
    <source>
        <dbReference type="Pfam" id="PF05970"/>
    </source>
</evidence>
<organism evidence="5 6">
    <name type="scientific">Mucor saturninus</name>
    <dbReference type="NCBI Taxonomy" id="64648"/>
    <lineage>
        <taxon>Eukaryota</taxon>
        <taxon>Fungi</taxon>
        <taxon>Fungi incertae sedis</taxon>
        <taxon>Mucoromycota</taxon>
        <taxon>Mucoromycotina</taxon>
        <taxon>Mucoromycetes</taxon>
        <taxon>Mucorales</taxon>
        <taxon>Mucorineae</taxon>
        <taxon>Mucoraceae</taxon>
        <taxon>Mucor</taxon>
    </lineage>
</organism>
<feature type="region of interest" description="Disordered" evidence="2">
    <location>
        <begin position="411"/>
        <end position="431"/>
    </location>
</feature>
<dbReference type="PANTHER" id="PTHR47642">
    <property type="entry name" value="ATP-DEPENDENT DNA HELICASE"/>
    <property type="match status" value="1"/>
</dbReference>
<feature type="region of interest" description="Disordered" evidence="2">
    <location>
        <begin position="64"/>
        <end position="111"/>
    </location>
</feature>
<evidence type="ECO:0000256" key="1">
    <source>
        <dbReference type="RuleBase" id="RU363044"/>
    </source>
</evidence>
<proteinExistence type="inferred from homology"/>
<dbReference type="InterPro" id="IPR051055">
    <property type="entry name" value="PIF1_helicase"/>
</dbReference>
<evidence type="ECO:0000313" key="5">
    <source>
        <dbReference type="EMBL" id="KAG2191730.1"/>
    </source>
</evidence>
<keyword evidence="1" id="KW-0347">Helicase</keyword>
<dbReference type="Proteomes" id="UP000603453">
    <property type="component" value="Unassembled WGS sequence"/>
</dbReference>
<dbReference type="InterPro" id="IPR025476">
    <property type="entry name" value="Helitron_helicase-like"/>
</dbReference>
<feature type="domain" description="DNA helicase Pif1-like DEAD-box helicase" evidence="3">
    <location>
        <begin position="924"/>
        <end position="1098"/>
    </location>
</feature>
<sequence length="1334" mass="154577">MTSPFTLVERDRIEAFYAFCMQRPDNHCAVCCEILYPEEVYLNYTQVTEGDRWPCENDNLQPIRRRQVISREDADDDEEEDNDDDDDNNNNNNNNNNNSNNSNNNNNNEEEEGIVVCKKHRTTQPGETTTMIPYAGDIPPSVMELNYRERSMLSPVKLMTQMTRKRTILNGRIGHYEVKGSIYLKHSYEFANVVFGGMLGLNFRRGIPDHVDMDKVRRAYTDLSATHRLLAQYGYTDEVENIVEYHVRENNQHVRVNDHWRDQILMPSEGVNPNAATVPLNNLIMGNENKNSTMTPFPQTLMILRSVVGHDVNDNAIRLGHPALMALLFPWLFPHCRGHYSLVGRNENVMDAQGHVMEEQHGGVATASRFYTLGQYCKTQLLKVDRRFAKDPNFLFWAMDAIEKQNIHSANRHTVRTSGGRQTRRQDVMDSDGNFRDNRVTIVPHTIRSSYAYHRRHYLNLKAMCEQLGPPQLFLTFSCDDLSQQFKHATGSEEPWTDPVIFATHYRRKWTRFFSYYIMKRWGPSIGGIRDWSYVLEIQDRGSPHMHVVLWTHRTAHELLRDENIVCARLPPVDSPLYPLVARHQIHRCNIRYCQDSNPMNPCRFHYPKEPVEEAYVENDKCHYRRTVADAYVNPYCPFLLAMFECNMDIQVNLGQAAMYYLAKYLTKTDHDLEFSLEEGRGGGRRGLENMTAFEHTKSRVVGAVEAVYDVLGFQKHRSSRQVEFIPTGLPNQNQRQLRSDLRTLDENETDIYSTSILEKYEAREGGAHLTLPQFVCFYYEVYGSNQKRRWLAMTQTTHSVAYHDVPLPKAIKSKDRVFRLIMKNTPRVWRTHYTKASQDSEAYYYQQVVTRIPVFGTTFEAAKTQRLRPTSGRREDGHTGTWKEYFISLVERGDIEMTEGGEVPETMTGERIREYEGMYNTPLTPQQDLIFRQIVHHPTATYHFVIGAAGTGKSYLLAKLHTYYRQHGYHVERLAPTGVAAYNIYGETIHRFMGMTNERNEVNKLKLNDHVKLYRKSVFLIDEFSMISVEMLHHISSAFIEVTNRNAAFGGVQFVFFGDVGQLLPVEAEQGYIWQSPLWKYGNKLQLTHPIRQEGHSDYARILNKIRVYELDPKVVHFIRQRCCDKRDIPPYAIRLYTTRQLANLENARMIDALPGDHSRHDAVDYPPNNPMATSILDLETRLPKMLLLKKDITVMLTHNLDVENGWTNGCLAVVEEVCDADYIRLRHLTHGYSRVIGKVSDYVYDTIYTRTQFPFVLSMASTIHKVQSLTLPAVAIFLQDMPSHGEFYVALSRVRRPGDVYIFGVTPTEDTNVRLRANCDAIEIMKRLILNR</sequence>
<comment type="caution">
    <text evidence="5">The sequence shown here is derived from an EMBL/GenBank/DDBJ whole genome shotgun (WGS) entry which is preliminary data.</text>
</comment>
<keyword evidence="1" id="KW-0234">DNA repair</keyword>
<dbReference type="GO" id="GO:0005524">
    <property type="term" value="F:ATP binding"/>
    <property type="evidence" value="ECO:0007669"/>
    <property type="project" value="UniProtKB-KW"/>
</dbReference>
<dbReference type="EC" id="5.6.2.3" evidence="1"/>
<evidence type="ECO:0000313" key="6">
    <source>
        <dbReference type="Proteomes" id="UP000603453"/>
    </source>
</evidence>
<name>A0A8H7QHB6_9FUNG</name>
<dbReference type="Pfam" id="PF05970">
    <property type="entry name" value="PIF1"/>
    <property type="match status" value="1"/>
</dbReference>
<keyword evidence="1" id="KW-0233">DNA recombination</keyword>
<keyword evidence="1" id="KW-0547">Nucleotide-binding</keyword>
<dbReference type="InterPro" id="IPR010285">
    <property type="entry name" value="DNA_helicase_pif1-like_DEAD"/>
</dbReference>
<dbReference type="Pfam" id="PF14214">
    <property type="entry name" value="Helitron_like_N"/>
    <property type="match status" value="1"/>
</dbReference>
<protein>
    <recommendedName>
        <fullName evidence="1">ATP-dependent DNA helicase</fullName>
        <ecNumber evidence="1">5.6.2.3</ecNumber>
    </recommendedName>
</protein>
<comment type="catalytic activity">
    <reaction evidence="1">
        <text>ATP + H2O = ADP + phosphate + H(+)</text>
        <dbReference type="Rhea" id="RHEA:13065"/>
        <dbReference type="ChEBI" id="CHEBI:15377"/>
        <dbReference type="ChEBI" id="CHEBI:15378"/>
        <dbReference type="ChEBI" id="CHEBI:30616"/>
        <dbReference type="ChEBI" id="CHEBI:43474"/>
        <dbReference type="ChEBI" id="CHEBI:456216"/>
        <dbReference type="EC" id="5.6.2.3"/>
    </reaction>
</comment>
<keyword evidence="6" id="KW-1185">Reference proteome</keyword>
<dbReference type="GO" id="GO:0016787">
    <property type="term" value="F:hydrolase activity"/>
    <property type="evidence" value="ECO:0007669"/>
    <property type="project" value="UniProtKB-KW"/>
</dbReference>
<dbReference type="EMBL" id="JAEPRD010000360">
    <property type="protein sequence ID" value="KAG2191730.1"/>
    <property type="molecule type" value="Genomic_DNA"/>
</dbReference>
<keyword evidence="1" id="KW-0378">Hydrolase</keyword>